<organism evidence="11">
    <name type="scientific">Grosmannia clavigera (strain kw1407 / UAMH 11150)</name>
    <name type="common">Blue stain fungus</name>
    <name type="synonym">Graphiocladiella clavigera</name>
    <dbReference type="NCBI Taxonomy" id="655863"/>
    <lineage>
        <taxon>Eukaryota</taxon>
        <taxon>Fungi</taxon>
        <taxon>Dikarya</taxon>
        <taxon>Ascomycota</taxon>
        <taxon>Pezizomycotina</taxon>
        <taxon>Sordariomycetes</taxon>
        <taxon>Sordariomycetidae</taxon>
        <taxon>Ophiostomatales</taxon>
        <taxon>Ophiostomataceae</taxon>
        <taxon>Leptographium</taxon>
    </lineage>
</organism>
<dbReference type="GO" id="GO:0000340">
    <property type="term" value="F:RNA 7-methylguanosine cap binding"/>
    <property type="evidence" value="ECO:0007669"/>
    <property type="project" value="TreeGrafter"/>
</dbReference>
<dbReference type="PANTHER" id="PTHR11960">
    <property type="entry name" value="EUKARYOTIC TRANSLATION INITIATION FACTOR 4E RELATED"/>
    <property type="match status" value="1"/>
</dbReference>
<dbReference type="InterPro" id="IPR023398">
    <property type="entry name" value="TIF_eIF4e-like"/>
</dbReference>
<gene>
    <name evidence="10" type="ORF">CMQ_7916</name>
</gene>
<keyword evidence="3 8" id="KW-0396">Initiation factor</keyword>
<dbReference type="PROSITE" id="PS00813">
    <property type="entry name" value="IF4E"/>
    <property type="match status" value="1"/>
</dbReference>
<protein>
    <submittedName>
        <fullName evidence="10">Cap-binding protein</fullName>
    </submittedName>
</protein>
<name>F0XS98_GROCL</name>
<evidence type="ECO:0000256" key="3">
    <source>
        <dbReference type="ARBA" id="ARBA00022540"/>
    </source>
</evidence>
<dbReference type="HOGENOM" id="CLU_043552_2_2_1"/>
<evidence type="ECO:0000256" key="5">
    <source>
        <dbReference type="ARBA" id="ARBA00022884"/>
    </source>
</evidence>
<dbReference type="GO" id="GO:0016281">
    <property type="term" value="C:eukaryotic translation initiation factor 4F complex"/>
    <property type="evidence" value="ECO:0007669"/>
    <property type="project" value="TreeGrafter"/>
</dbReference>
<dbReference type="EMBL" id="GL629990">
    <property type="protein sequence ID" value="EFW99548.1"/>
    <property type="molecule type" value="Genomic_DNA"/>
</dbReference>
<comment type="function">
    <text evidence="1">Recognizes and binds the 7-methylguanosine-containing mRNA cap during an early step in the initiation of protein synthesis and facilitates ribosome binding by inducing the unwinding of the mRNAs secondary structures.</text>
</comment>
<feature type="region of interest" description="Disordered" evidence="9">
    <location>
        <begin position="1"/>
        <end position="22"/>
    </location>
</feature>
<evidence type="ECO:0000313" key="10">
    <source>
        <dbReference type="EMBL" id="EFW99548.1"/>
    </source>
</evidence>
<evidence type="ECO:0000256" key="4">
    <source>
        <dbReference type="ARBA" id="ARBA00022845"/>
    </source>
</evidence>
<dbReference type="InParanoid" id="F0XS98"/>
<dbReference type="RefSeq" id="XP_014169031.1">
    <property type="nucleotide sequence ID" value="XM_014313556.1"/>
</dbReference>
<keyword evidence="4" id="KW-0810">Translation regulation</keyword>
<comment type="subunit">
    <text evidence="7">eIF4F is a multi-subunit complex, the composition of which varies with external and internal environmental conditions. It is composed of at least eIF4A, eIF4E and eIF4G. eIF4E is also known to interact with other partners.</text>
</comment>
<evidence type="ECO:0000313" key="11">
    <source>
        <dbReference type="Proteomes" id="UP000007796"/>
    </source>
</evidence>
<dbReference type="InterPro" id="IPR001040">
    <property type="entry name" value="TIF_eIF_4E"/>
</dbReference>
<dbReference type="AlphaFoldDB" id="F0XS98"/>
<evidence type="ECO:0000256" key="9">
    <source>
        <dbReference type="SAM" id="MobiDB-lite"/>
    </source>
</evidence>
<evidence type="ECO:0000256" key="6">
    <source>
        <dbReference type="ARBA" id="ARBA00022917"/>
    </source>
</evidence>
<dbReference type="FunCoup" id="F0XS98">
    <property type="interactions" value="1093"/>
</dbReference>
<dbReference type="eggNOG" id="KOG1670">
    <property type="taxonomic scope" value="Eukaryota"/>
</dbReference>
<dbReference type="FunFam" id="3.30.760.10:FF:000004">
    <property type="entry name" value="Eukaryotic translation initiation factor 4E-1"/>
    <property type="match status" value="1"/>
</dbReference>
<dbReference type="GO" id="GO:0003743">
    <property type="term" value="F:translation initiation factor activity"/>
    <property type="evidence" value="ECO:0007669"/>
    <property type="project" value="UniProtKB-KW"/>
</dbReference>
<dbReference type="OrthoDB" id="590761at2759"/>
<accession>F0XS98</accession>
<feature type="compositionally biased region" description="Polar residues" evidence="9">
    <location>
        <begin position="1"/>
        <end position="11"/>
    </location>
</feature>
<dbReference type="SUPFAM" id="SSF55418">
    <property type="entry name" value="eIF4e-like"/>
    <property type="match status" value="1"/>
</dbReference>
<keyword evidence="5 8" id="KW-0694">RNA-binding</keyword>
<keyword evidence="11" id="KW-1185">Reference proteome</keyword>
<keyword evidence="6 8" id="KW-0648">Protein biosynthesis</keyword>
<evidence type="ECO:0000256" key="2">
    <source>
        <dbReference type="ARBA" id="ARBA00009860"/>
    </source>
</evidence>
<evidence type="ECO:0000256" key="1">
    <source>
        <dbReference type="ARBA" id="ARBA00003021"/>
    </source>
</evidence>
<evidence type="ECO:0000256" key="8">
    <source>
        <dbReference type="RuleBase" id="RU004374"/>
    </source>
</evidence>
<dbReference type="Gene3D" id="3.30.760.10">
    <property type="entry name" value="RNA Cap, Translation Initiation Factor Eif4e"/>
    <property type="match status" value="1"/>
</dbReference>
<reference evidence="10 11" key="1">
    <citation type="journal article" date="2011" name="Proc. Natl. Acad. Sci. U.S.A.">
        <title>Genome and transcriptome analyses of the mountain pine beetle-fungal symbiont Grosmannia clavigera, a lodgepole pine pathogen.</title>
        <authorList>
            <person name="DiGuistini S."/>
            <person name="Wang Y."/>
            <person name="Liao N.Y."/>
            <person name="Taylor G."/>
            <person name="Tanguay P."/>
            <person name="Feau N."/>
            <person name="Henrissat B."/>
            <person name="Chan S.K."/>
            <person name="Hesse-Orce U."/>
            <person name="Alamouti S.M."/>
            <person name="Tsui C.K.M."/>
            <person name="Docking R.T."/>
            <person name="Levasseur A."/>
            <person name="Haridas S."/>
            <person name="Robertson G."/>
            <person name="Birol I."/>
            <person name="Holt R.A."/>
            <person name="Marra M.A."/>
            <person name="Hamelin R.C."/>
            <person name="Hirst M."/>
            <person name="Jones S.J.M."/>
            <person name="Bohlmann J."/>
            <person name="Breuil C."/>
        </authorList>
    </citation>
    <scope>NUCLEOTIDE SEQUENCE [LARGE SCALE GENOMIC DNA]</scope>
    <source>
        <strain evidence="11">kw1407 / UAMH 11150</strain>
    </source>
</reference>
<dbReference type="GO" id="GO:0006417">
    <property type="term" value="P:regulation of translation"/>
    <property type="evidence" value="ECO:0007669"/>
    <property type="project" value="UniProtKB-KW"/>
</dbReference>
<dbReference type="STRING" id="655863.F0XS98"/>
<comment type="similarity">
    <text evidence="2 8">Belongs to the eukaryotic initiation factor 4E family.</text>
</comment>
<dbReference type="Proteomes" id="UP000007796">
    <property type="component" value="Unassembled WGS sequence"/>
</dbReference>
<dbReference type="Pfam" id="PF01652">
    <property type="entry name" value="IF4E"/>
    <property type="match status" value="1"/>
</dbReference>
<dbReference type="InterPro" id="IPR019770">
    <property type="entry name" value="TIF_eIF_4E_CS"/>
</dbReference>
<evidence type="ECO:0000256" key="7">
    <source>
        <dbReference type="ARBA" id="ARBA00062860"/>
    </source>
</evidence>
<dbReference type="PANTHER" id="PTHR11960:SF8">
    <property type="entry name" value="EUKARYOTIC TRANSLATION INITIATION FACTOR 4E1-RELATED"/>
    <property type="match status" value="1"/>
</dbReference>
<proteinExistence type="inferred from homology"/>
<sequence length="247" mass="27732">MATQVDLTTIPISPDGGNDSASAAAEAKEDVTVFHDKENFNVKHRLMHTWTLWFTKPASGKGDNWNDLLKEVITFNSVEEFWGIYNNIAPVSELALKSDYHLFKAGVRPEWEDAQNKHGGKWSYSFRDKRNVDIDEMWLHTMLGAIGETLEEEEDDEVMGVVVNVRKAFFRIGVWTRTIGKSIPGRGDGDTSGGKGRSPEKAREILLAIGRRFKEVLKLPDNEQLEFSGHLDAQHSGSTRAKAKMTV</sequence>
<dbReference type="GeneID" id="25981513"/>